<keyword evidence="1" id="KW-0472">Membrane</keyword>
<accession>A0A2T0WSB9</accession>
<dbReference type="OrthoDB" id="964187at2"/>
<keyword evidence="1" id="KW-1133">Transmembrane helix</keyword>
<dbReference type="Proteomes" id="UP000238157">
    <property type="component" value="Unassembled WGS sequence"/>
</dbReference>
<feature type="transmembrane region" description="Helical" evidence="1">
    <location>
        <begin position="29"/>
        <end position="47"/>
    </location>
</feature>
<keyword evidence="3" id="KW-1185">Reference proteome</keyword>
<dbReference type="EMBL" id="PVTR01000002">
    <property type="protein sequence ID" value="PRY89599.1"/>
    <property type="molecule type" value="Genomic_DNA"/>
</dbReference>
<evidence type="ECO:0000313" key="3">
    <source>
        <dbReference type="Proteomes" id="UP000238157"/>
    </source>
</evidence>
<name>A0A2T0WSB9_9BACT</name>
<comment type="caution">
    <text evidence="2">The sequence shown here is derived from an EMBL/GenBank/DDBJ whole genome shotgun (WGS) entry which is preliminary data.</text>
</comment>
<gene>
    <name evidence="2" type="ORF">CLW00_10275</name>
</gene>
<feature type="transmembrane region" description="Helical" evidence="1">
    <location>
        <begin position="6"/>
        <end position="22"/>
    </location>
</feature>
<dbReference type="AlphaFoldDB" id="A0A2T0WSB9"/>
<dbReference type="RefSeq" id="WP_106132307.1">
    <property type="nucleotide sequence ID" value="NZ_PVTR01000002.1"/>
</dbReference>
<proteinExistence type="predicted"/>
<protein>
    <submittedName>
        <fullName evidence="2">Uncharacterized protein</fullName>
    </submittedName>
</protein>
<evidence type="ECO:0000313" key="2">
    <source>
        <dbReference type="EMBL" id="PRY89599.1"/>
    </source>
</evidence>
<keyword evidence="1" id="KW-0812">Transmembrane</keyword>
<evidence type="ECO:0000256" key="1">
    <source>
        <dbReference type="SAM" id="Phobius"/>
    </source>
</evidence>
<organism evidence="2 3">
    <name type="scientific">Mongoliibacter ruber</name>
    <dbReference type="NCBI Taxonomy" id="1750599"/>
    <lineage>
        <taxon>Bacteria</taxon>
        <taxon>Pseudomonadati</taxon>
        <taxon>Bacteroidota</taxon>
        <taxon>Cytophagia</taxon>
        <taxon>Cytophagales</taxon>
        <taxon>Cyclobacteriaceae</taxon>
        <taxon>Mongoliibacter</taxon>
    </lineage>
</organism>
<reference evidence="2 3" key="1">
    <citation type="submission" date="2018-03" db="EMBL/GenBank/DDBJ databases">
        <title>Genomic Encyclopedia of Archaeal and Bacterial Type Strains, Phase II (KMG-II): from individual species to whole genera.</title>
        <authorList>
            <person name="Goeker M."/>
        </authorList>
    </citation>
    <scope>NUCLEOTIDE SEQUENCE [LARGE SCALE GENOMIC DNA]</scope>
    <source>
        <strain evidence="2 3">DSM 27929</strain>
    </source>
</reference>
<sequence length="68" mass="7839">MKDYLFPVYLATAFLIVFVTAIHAGINTAIILFMFSISPAIVIWMVYKVLTADVEVDDTFDDKWYQDQ</sequence>